<evidence type="ECO:0000256" key="5">
    <source>
        <dbReference type="ARBA" id="ARBA00023136"/>
    </source>
</evidence>
<evidence type="ECO:0000313" key="8">
    <source>
        <dbReference type="EMBL" id="KAK6636881.1"/>
    </source>
</evidence>
<dbReference type="GO" id="GO:0004930">
    <property type="term" value="F:G protein-coupled receptor activity"/>
    <property type="evidence" value="ECO:0007669"/>
    <property type="project" value="InterPro"/>
</dbReference>
<evidence type="ECO:0000259" key="7">
    <source>
        <dbReference type="PROSITE" id="PS50262"/>
    </source>
</evidence>
<dbReference type="InterPro" id="IPR052954">
    <property type="entry name" value="GPCR-Ligand_Int"/>
</dbReference>
<sequence length="341" mass="39530">MEAPLLSWKAPTVENVWLCGANKILVDVFLFYSTWLVVGLTVKRLLVIGCPMKFSFKCSVKRAKRVVYSIGLSSFSIACLKLKYSGYEQDSTFGFKPCKFQSEGSDNKVVYVYIALSTWLPCLLIFIGNILLIRQVRMSNKSRYELSGEYTEAIMLNGYKCTNCRQLIIIYDFTADKGAVKRFNDTHRMLGLLITVSITTLVLMLPLGIVETFELYWDVVLIKKPSAQGPARQQYIKWQQEKLLLKWVRGLFFSVYQWAFSTNFFLYCLTGRKFRNAAKNYFRNRFRTPSCCSKFLSRSFTRIRCQLSKLTRSYTTDIEMESQNNNRVCDSPETTKDHKHS</sequence>
<dbReference type="EMBL" id="JAWJWE010000004">
    <property type="protein sequence ID" value="KAK6636881.1"/>
    <property type="molecule type" value="Genomic_DNA"/>
</dbReference>
<accession>A0AAN8S7A7</accession>
<feature type="transmembrane region" description="Helical" evidence="6">
    <location>
        <begin position="66"/>
        <end position="84"/>
    </location>
</feature>
<keyword evidence="5 6" id="KW-0472">Membrane</keyword>
<dbReference type="GO" id="GO:0016020">
    <property type="term" value="C:membrane"/>
    <property type="evidence" value="ECO:0007669"/>
    <property type="project" value="UniProtKB-SubCell"/>
</dbReference>
<name>A0AAN8S7A7_POLSC</name>
<dbReference type="Proteomes" id="UP001372834">
    <property type="component" value="Unassembled WGS sequence"/>
</dbReference>
<dbReference type="InterPro" id="IPR017452">
    <property type="entry name" value="GPCR_Rhodpsn_7TM"/>
</dbReference>
<feature type="domain" description="G-protein coupled receptors family 1 profile" evidence="7">
    <location>
        <begin position="1"/>
        <end position="267"/>
    </location>
</feature>
<evidence type="ECO:0000256" key="1">
    <source>
        <dbReference type="ARBA" id="ARBA00004370"/>
    </source>
</evidence>
<keyword evidence="4 6" id="KW-1133">Transmembrane helix</keyword>
<evidence type="ECO:0000256" key="4">
    <source>
        <dbReference type="ARBA" id="ARBA00022989"/>
    </source>
</evidence>
<dbReference type="Gene3D" id="1.20.1070.10">
    <property type="entry name" value="Rhodopsin 7-helix transmembrane proteins"/>
    <property type="match status" value="1"/>
</dbReference>
<feature type="transmembrane region" description="Helical" evidence="6">
    <location>
        <begin position="247"/>
        <end position="269"/>
    </location>
</feature>
<dbReference type="AlphaFoldDB" id="A0AAN8S7A7"/>
<evidence type="ECO:0000256" key="2">
    <source>
        <dbReference type="ARBA" id="ARBA00010663"/>
    </source>
</evidence>
<reference evidence="8 9" key="1">
    <citation type="submission" date="2023-10" db="EMBL/GenBank/DDBJ databases">
        <title>Genomes of two closely related lineages of the louse Polyplax serrata with different host specificities.</title>
        <authorList>
            <person name="Martinu J."/>
            <person name="Tarabai H."/>
            <person name="Stefka J."/>
            <person name="Hypsa V."/>
        </authorList>
    </citation>
    <scope>NUCLEOTIDE SEQUENCE [LARGE SCALE GENOMIC DNA]</scope>
    <source>
        <strain evidence="8">HR10_N</strain>
    </source>
</reference>
<protein>
    <recommendedName>
        <fullName evidence="7">G-protein coupled receptors family 1 profile domain-containing protein</fullName>
    </recommendedName>
</protein>
<dbReference type="SUPFAM" id="SSF81321">
    <property type="entry name" value="Family A G protein-coupled receptor-like"/>
    <property type="match status" value="1"/>
</dbReference>
<dbReference type="PROSITE" id="PS50262">
    <property type="entry name" value="G_PROTEIN_RECEP_F1_2"/>
    <property type="match status" value="1"/>
</dbReference>
<dbReference type="PANTHER" id="PTHR46641">
    <property type="entry name" value="FMRFAMIDE RECEPTOR-RELATED"/>
    <property type="match status" value="1"/>
</dbReference>
<comment type="subcellular location">
    <subcellularLocation>
        <location evidence="1">Membrane</location>
    </subcellularLocation>
</comment>
<evidence type="ECO:0000313" key="9">
    <source>
        <dbReference type="Proteomes" id="UP001372834"/>
    </source>
</evidence>
<keyword evidence="3 6" id="KW-0812">Transmembrane</keyword>
<comment type="caution">
    <text evidence="8">The sequence shown here is derived from an EMBL/GenBank/DDBJ whole genome shotgun (WGS) entry which is preliminary data.</text>
</comment>
<gene>
    <name evidence="8" type="ORF">RUM43_010545</name>
</gene>
<feature type="transmembrane region" description="Helical" evidence="6">
    <location>
        <begin position="24"/>
        <end position="46"/>
    </location>
</feature>
<dbReference type="Pfam" id="PF00001">
    <property type="entry name" value="7tm_1"/>
    <property type="match status" value="1"/>
</dbReference>
<feature type="transmembrane region" description="Helical" evidence="6">
    <location>
        <begin position="190"/>
        <end position="209"/>
    </location>
</feature>
<evidence type="ECO:0000256" key="6">
    <source>
        <dbReference type="SAM" id="Phobius"/>
    </source>
</evidence>
<feature type="transmembrane region" description="Helical" evidence="6">
    <location>
        <begin position="110"/>
        <end position="133"/>
    </location>
</feature>
<evidence type="ECO:0000256" key="3">
    <source>
        <dbReference type="ARBA" id="ARBA00022692"/>
    </source>
</evidence>
<organism evidence="8 9">
    <name type="scientific">Polyplax serrata</name>
    <name type="common">Common mouse louse</name>
    <dbReference type="NCBI Taxonomy" id="468196"/>
    <lineage>
        <taxon>Eukaryota</taxon>
        <taxon>Metazoa</taxon>
        <taxon>Ecdysozoa</taxon>
        <taxon>Arthropoda</taxon>
        <taxon>Hexapoda</taxon>
        <taxon>Insecta</taxon>
        <taxon>Pterygota</taxon>
        <taxon>Neoptera</taxon>
        <taxon>Paraneoptera</taxon>
        <taxon>Psocodea</taxon>
        <taxon>Troctomorpha</taxon>
        <taxon>Phthiraptera</taxon>
        <taxon>Anoplura</taxon>
        <taxon>Polyplacidae</taxon>
        <taxon>Polyplax</taxon>
    </lineage>
</organism>
<comment type="similarity">
    <text evidence="2">Belongs to the G-protein coupled receptor 1 family.</text>
</comment>
<proteinExistence type="inferred from homology"/>
<dbReference type="InterPro" id="IPR000276">
    <property type="entry name" value="GPCR_Rhodpsn"/>
</dbReference>